<feature type="signal peptide" evidence="2">
    <location>
        <begin position="1"/>
        <end position="21"/>
    </location>
</feature>
<feature type="chain" id="PRO_5004293883" evidence="2">
    <location>
        <begin position="22"/>
        <end position="49"/>
    </location>
</feature>
<accession>Q7RFW7</accession>
<evidence type="ECO:0000313" key="3">
    <source>
        <dbReference type="EMBL" id="EAA16472.1"/>
    </source>
</evidence>
<name>Q7RFW7_PLAYO</name>
<sequence>MGYHINYVAFIFLGGDILVNAYGNDNDNNNDSNNDSNDSGHSSGRSDHS</sequence>
<protein>
    <submittedName>
        <fullName evidence="3">Uncharacterized protein</fullName>
    </submittedName>
</protein>
<organism evidence="3 4">
    <name type="scientific">Plasmodium yoelii yoelii</name>
    <dbReference type="NCBI Taxonomy" id="73239"/>
    <lineage>
        <taxon>Eukaryota</taxon>
        <taxon>Sar</taxon>
        <taxon>Alveolata</taxon>
        <taxon>Apicomplexa</taxon>
        <taxon>Aconoidasida</taxon>
        <taxon>Haemosporida</taxon>
        <taxon>Plasmodiidae</taxon>
        <taxon>Plasmodium</taxon>
        <taxon>Plasmodium (Vinckeia)</taxon>
    </lineage>
</organism>
<reference evidence="3 4" key="1">
    <citation type="journal article" date="2002" name="Nature">
        <title>Genome sequence and comparative analysis of the model rodent malaria parasite Plasmodium yoelii yoelii.</title>
        <authorList>
            <person name="Carlton J.M."/>
            <person name="Angiuoli S.V."/>
            <person name="Suh B.B."/>
            <person name="Kooij T.W."/>
            <person name="Pertea M."/>
            <person name="Silva J.C."/>
            <person name="Ermolaeva M.D."/>
            <person name="Allen J.E."/>
            <person name="Selengut J.D."/>
            <person name="Koo H.L."/>
            <person name="Peterson J.D."/>
            <person name="Pop M."/>
            <person name="Kosack D.S."/>
            <person name="Shumway M.F."/>
            <person name="Bidwell S.L."/>
            <person name="Shallom S.J."/>
            <person name="van Aken S.E."/>
            <person name="Riedmuller S.B."/>
            <person name="Feldblyum T.V."/>
            <person name="Cho J.K."/>
            <person name="Quackenbush J."/>
            <person name="Sedegah M."/>
            <person name="Shoaibi A."/>
            <person name="Cummings L.M."/>
            <person name="Florens L."/>
            <person name="Yates J.R."/>
            <person name="Raine J.D."/>
            <person name="Sinden R.E."/>
            <person name="Harris M.A."/>
            <person name="Cunningham D.A."/>
            <person name="Preiser P.R."/>
            <person name="Bergman L.W."/>
            <person name="Vaidya A.B."/>
            <person name="van Lin L.H."/>
            <person name="Janse C.J."/>
            <person name="Waters A.P."/>
            <person name="Smith H.O."/>
            <person name="White O.R."/>
            <person name="Salzberg S.L."/>
            <person name="Venter J.C."/>
            <person name="Fraser C.M."/>
            <person name="Hoffman S.L."/>
            <person name="Gardner M.J."/>
            <person name="Carucci D.J."/>
        </authorList>
    </citation>
    <scope>NUCLEOTIDE SEQUENCE [LARGE SCALE GENOMIC DNA]</scope>
    <source>
        <strain evidence="3 4">17XNL</strain>
    </source>
</reference>
<dbReference type="EMBL" id="AABL01001405">
    <property type="protein sequence ID" value="EAA16472.1"/>
    <property type="molecule type" value="Genomic_DNA"/>
</dbReference>
<feature type="region of interest" description="Disordered" evidence="1">
    <location>
        <begin position="23"/>
        <end position="49"/>
    </location>
</feature>
<dbReference type="Proteomes" id="UP000008553">
    <property type="component" value="Unassembled WGS sequence"/>
</dbReference>
<gene>
    <name evidence="3" type="ORF">PY04585</name>
</gene>
<dbReference type="PaxDb" id="73239-Q7RFW7"/>
<evidence type="ECO:0000256" key="1">
    <source>
        <dbReference type="SAM" id="MobiDB-lite"/>
    </source>
</evidence>
<proteinExistence type="predicted"/>
<evidence type="ECO:0000256" key="2">
    <source>
        <dbReference type="SAM" id="SignalP"/>
    </source>
</evidence>
<feature type="compositionally biased region" description="Low complexity" evidence="1">
    <location>
        <begin position="23"/>
        <end position="43"/>
    </location>
</feature>
<keyword evidence="2" id="KW-0732">Signal</keyword>
<comment type="caution">
    <text evidence="3">The sequence shown here is derived from an EMBL/GenBank/DDBJ whole genome shotgun (WGS) entry which is preliminary data.</text>
</comment>
<dbReference type="AlphaFoldDB" id="Q7RFW7"/>
<evidence type="ECO:0000313" key="4">
    <source>
        <dbReference type="Proteomes" id="UP000008553"/>
    </source>
</evidence>
<keyword evidence="4" id="KW-1185">Reference proteome</keyword>
<dbReference type="InParanoid" id="Q7RFW7"/>